<dbReference type="PANTHER" id="PTHR23526:SF2">
    <property type="entry name" value="MAJOR FACILITATOR SUPERFAMILY (MFS) PROFILE DOMAIN-CONTAINING PROTEIN"/>
    <property type="match status" value="1"/>
</dbReference>
<dbReference type="GO" id="GO:0022857">
    <property type="term" value="F:transmembrane transporter activity"/>
    <property type="evidence" value="ECO:0007669"/>
    <property type="project" value="InterPro"/>
</dbReference>
<dbReference type="CDD" id="cd06174">
    <property type="entry name" value="MFS"/>
    <property type="match status" value="1"/>
</dbReference>
<evidence type="ECO:0000256" key="4">
    <source>
        <dbReference type="SAM" id="Phobius"/>
    </source>
</evidence>
<dbReference type="AlphaFoldDB" id="A0A841RDD7"/>
<evidence type="ECO:0000313" key="5">
    <source>
        <dbReference type="EMBL" id="MBB6481401.1"/>
    </source>
</evidence>
<dbReference type="Proteomes" id="UP000587760">
    <property type="component" value="Unassembled WGS sequence"/>
</dbReference>
<reference evidence="5 6" key="1">
    <citation type="submission" date="2020-08" db="EMBL/GenBank/DDBJ databases">
        <title>Genomic Encyclopedia of Type Strains, Phase IV (KMG-IV): sequencing the most valuable type-strain genomes for metagenomic binning, comparative biology and taxonomic classification.</title>
        <authorList>
            <person name="Goeker M."/>
        </authorList>
    </citation>
    <scope>NUCLEOTIDE SEQUENCE [LARGE SCALE GENOMIC DNA]</scope>
    <source>
        <strain evidence="5 6">DSM 2461</strain>
    </source>
</reference>
<dbReference type="InterPro" id="IPR036259">
    <property type="entry name" value="MFS_trans_sf"/>
</dbReference>
<organism evidence="5 6">
    <name type="scientific">Spirochaeta isovalerica</name>
    <dbReference type="NCBI Taxonomy" id="150"/>
    <lineage>
        <taxon>Bacteria</taxon>
        <taxon>Pseudomonadati</taxon>
        <taxon>Spirochaetota</taxon>
        <taxon>Spirochaetia</taxon>
        <taxon>Spirochaetales</taxon>
        <taxon>Spirochaetaceae</taxon>
        <taxon>Spirochaeta</taxon>
    </lineage>
</organism>
<feature type="transmembrane region" description="Helical" evidence="4">
    <location>
        <begin position="230"/>
        <end position="251"/>
    </location>
</feature>
<dbReference type="RefSeq" id="WP_184747650.1">
    <property type="nucleotide sequence ID" value="NZ_JACHGJ010000006.1"/>
</dbReference>
<evidence type="ECO:0000256" key="1">
    <source>
        <dbReference type="ARBA" id="ARBA00022692"/>
    </source>
</evidence>
<dbReference type="InterPro" id="IPR011701">
    <property type="entry name" value="MFS"/>
</dbReference>
<keyword evidence="2 4" id="KW-1133">Transmembrane helix</keyword>
<dbReference type="Pfam" id="PF07690">
    <property type="entry name" value="MFS_1"/>
    <property type="match status" value="1"/>
</dbReference>
<feature type="transmembrane region" description="Helical" evidence="4">
    <location>
        <begin position="46"/>
        <end position="66"/>
    </location>
</feature>
<keyword evidence="1 4" id="KW-0812">Transmembrane</keyword>
<dbReference type="SUPFAM" id="SSF103473">
    <property type="entry name" value="MFS general substrate transporter"/>
    <property type="match status" value="1"/>
</dbReference>
<evidence type="ECO:0000313" key="6">
    <source>
        <dbReference type="Proteomes" id="UP000587760"/>
    </source>
</evidence>
<name>A0A841RDD7_9SPIO</name>
<feature type="transmembrane region" description="Helical" evidence="4">
    <location>
        <begin position="107"/>
        <end position="132"/>
    </location>
</feature>
<feature type="transmembrane region" description="Helical" evidence="4">
    <location>
        <begin position="176"/>
        <end position="200"/>
    </location>
</feature>
<comment type="caution">
    <text evidence="5">The sequence shown here is derived from an EMBL/GenBank/DDBJ whole genome shotgun (WGS) entry which is preliminary data.</text>
</comment>
<feature type="transmembrane region" description="Helical" evidence="4">
    <location>
        <begin position="12"/>
        <end position="34"/>
    </location>
</feature>
<protein>
    <submittedName>
        <fullName evidence="5">MFS family permease</fullName>
    </submittedName>
</protein>
<feature type="transmembrane region" description="Helical" evidence="4">
    <location>
        <begin position="153"/>
        <end position="170"/>
    </location>
</feature>
<evidence type="ECO:0000256" key="2">
    <source>
        <dbReference type="ARBA" id="ARBA00022989"/>
    </source>
</evidence>
<evidence type="ECO:0000256" key="3">
    <source>
        <dbReference type="ARBA" id="ARBA00023136"/>
    </source>
</evidence>
<feature type="transmembrane region" description="Helical" evidence="4">
    <location>
        <begin position="360"/>
        <end position="378"/>
    </location>
</feature>
<proteinExistence type="predicted"/>
<feature type="transmembrane region" description="Helical" evidence="4">
    <location>
        <begin position="295"/>
        <end position="315"/>
    </location>
</feature>
<dbReference type="EMBL" id="JACHGJ010000006">
    <property type="protein sequence ID" value="MBB6481401.1"/>
    <property type="molecule type" value="Genomic_DNA"/>
</dbReference>
<sequence length="422" mass="46066">MEITADQRSSYRGFLVHGIFLALTVTFTEINSVLPALVLQVGGSEIHIGIITAIMVGLPLVSQLLFAPFIQSRKKKRAYLLGGIYMRMFALFGIGMLLLGADSLTPALVLTFIYGGLILFSLSGAFAGISYVSLIGTTIPDSLRHRFFLRKQVFWSIGVLLSGILTRYIIKGFSGSVRYAFLFSLASLMLALASIGFWMIREQEESSSERPGLNEIIHSMKSILKEDHTFRNYCLTANILTSAIVLIPFYLPSLIRWYGIPSSFVGTIVLLQMGGMLVSNLIWPRIVGPLGFKGILKIESIGGFAIPLIMVIALAAGAGKWLVFLLFPLLGALSSAHKMSGEAVLVQISNKEKRALYSGIYGAINLTSALAPLLIGILLNVLPFQFIFLALGFICLTAYPLIGRMVCPIDIPKAKEDMMGIQ</sequence>
<feature type="transmembrane region" description="Helical" evidence="4">
    <location>
        <begin position="321"/>
        <end position="339"/>
    </location>
</feature>
<accession>A0A841RDD7</accession>
<dbReference type="InterPro" id="IPR052528">
    <property type="entry name" value="Sugar_transport-like"/>
</dbReference>
<keyword evidence="3 4" id="KW-0472">Membrane</keyword>
<dbReference type="Gene3D" id="1.20.1250.20">
    <property type="entry name" value="MFS general substrate transporter like domains"/>
    <property type="match status" value="1"/>
</dbReference>
<feature type="transmembrane region" description="Helical" evidence="4">
    <location>
        <begin position="263"/>
        <end position="283"/>
    </location>
</feature>
<dbReference type="PANTHER" id="PTHR23526">
    <property type="entry name" value="INTEGRAL MEMBRANE TRANSPORT PROTEIN-RELATED"/>
    <property type="match status" value="1"/>
</dbReference>
<gene>
    <name evidence="5" type="ORF">HNR50_003081</name>
</gene>
<feature type="transmembrane region" description="Helical" evidence="4">
    <location>
        <begin position="384"/>
        <end position="402"/>
    </location>
</feature>
<keyword evidence="6" id="KW-1185">Reference proteome</keyword>
<feature type="transmembrane region" description="Helical" evidence="4">
    <location>
        <begin position="78"/>
        <end position="101"/>
    </location>
</feature>